<dbReference type="InterPro" id="IPR016047">
    <property type="entry name" value="M23ase_b-sheet_dom"/>
</dbReference>
<dbReference type="Pfam" id="PF01476">
    <property type="entry name" value="LysM"/>
    <property type="match status" value="2"/>
</dbReference>
<name>A0A1I4BVZ2_9RHOB</name>
<organism evidence="4 5">
    <name type="scientific">Loktanella salsilacus</name>
    <dbReference type="NCBI Taxonomy" id="195913"/>
    <lineage>
        <taxon>Bacteria</taxon>
        <taxon>Pseudomonadati</taxon>
        <taxon>Pseudomonadota</taxon>
        <taxon>Alphaproteobacteria</taxon>
        <taxon>Rhodobacterales</taxon>
        <taxon>Roseobacteraceae</taxon>
        <taxon>Loktanella</taxon>
    </lineage>
</organism>
<feature type="domain" description="LysM" evidence="3">
    <location>
        <begin position="163"/>
        <end position="207"/>
    </location>
</feature>
<dbReference type="InterPro" id="IPR011055">
    <property type="entry name" value="Dup_hybrid_motif"/>
</dbReference>
<evidence type="ECO:0000313" key="5">
    <source>
        <dbReference type="Proteomes" id="UP000199550"/>
    </source>
</evidence>
<gene>
    <name evidence="4" type="ORF">SAMN04488004_101161</name>
</gene>
<evidence type="ECO:0000259" key="3">
    <source>
        <dbReference type="PROSITE" id="PS51782"/>
    </source>
</evidence>
<dbReference type="CDD" id="cd12797">
    <property type="entry name" value="M23_peptidase"/>
    <property type="match status" value="1"/>
</dbReference>
<dbReference type="SUPFAM" id="SSF54106">
    <property type="entry name" value="LysM domain"/>
    <property type="match status" value="1"/>
</dbReference>
<dbReference type="SUPFAM" id="SSF51261">
    <property type="entry name" value="Duplicated hybrid motif"/>
    <property type="match status" value="1"/>
</dbReference>
<evidence type="ECO:0000256" key="2">
    <source>
        <dbReference type="SAM" id="SignalP"/>
    </source>
</evidence>
<dbReference type="SMART" id="SM00257">
    <property type="entry name" value="LysM"/>
    <property type="match status" value="2"/>
</dbReference>
<dbReference type="Gene3D" id="3.10.350.10">
    <property type="entry name" value="LysM domain"/>
    <property type="match status" value="2"/>
</dbReference>
<dbReference type="EMBL" id="FOTF01000001">
    <property type="protein sequence ID" value="SFK72071.1"/>
    <property type="molecule type" value="Genomic_DNA"/>
</dbReference>
<evidence type="ECO:0000256" key="1">
    <source>
        <dbReference type="SAM" id="MobiDB-lite"/>
    </source>
</evidence>
<keyword evidence="4" id="KW-0378">Hydrolase</keyword>
<dbReference type="PANTHER" id="PTHR21666:SF270">
    <property type="entry name" value="MUREIN HYDROLASE ACTIVATOR ENVC"/>
    <property type="match status" value="1"/>
</dbReference>
<dbReference type="AlphaFoldDB" id="A0A1I4BVZ2"/>
<dbReference type="PANTHER" id="PTHR21666">
    <property type="entry name" value="PEPTIDASE-RELATED"/>
    <property type="match status" value="1"/>
</dbReference>
<dbReference type="RefSeq" id="WP_090184191.1">
    <property type="nucleotide sequence ID" value="NZ_FOTF01000001.1"/>
</dbReference>
<accession>A0A1I4BVZ2</accession>
<proteinExistence type="predicted"/>
<dbReference type="GO" id="GO:0004222">
    <property type="term" value="F:metalloendopeptidase activity"/>
    <property type="evidence" value="ECO:0007669"/>
    <property type="project" value="TreeGrafter"/>
</dbReference>
<sequence>MTYTSTFGLRRIAFATSALAILTACDTALPDLDFRDRAGGFDTSPAVADLPSRPQPDNRGVISYPGYQVVVARRGDTIASIASRLDLQSATLASYNGVSADATLREGEVVALPGRVTEPSPATGAATTGPIDISGIATTALDRASPVVTGGLAPLPTSGTEPIRHKVQPGETAFSISRLYNVPVGTLTSWNGLSGDLEVRDGQYLLIPQNSQPADVTGGPLVAPGTGSGSPVPPSAAVPLPLEAPIAASAPVEAPPAPVLEEAPPRTATVIAPAPVAPPAPTPAPAPASSSNAQFVRPVTGSVIRDYAPGKNEGIDIAASAGTTVKAADAGTVAAVTTDTSGTAIVVVKHAGNLLTVYTNLEGLSVSKGDSVTRGGTLGKVKSGDPSFVHFEVRRGLESVDPNDFL</sequence>
<dbReference type="Gene3D" id="2.70.70.10">
    <property type="entry name" value="Glucose Permease (Domain IIA)"/>
    <property type="match status" value="1"/>
</dbReference>
<dbReference type="InterPro" id="IPR018392">
    <property type="entry name" value="LysM"/>
</dbReference>
<dbReference type="OrthoDB" id="9795421at2"/>
<feature type="signal peptide" evidence="2">
    <location>
        <begin position="1"/>
        <end position="20"/>
    </location>
</feature>
<dbReference type="CDD" id="cd00118">
    <property type="entry name" value="LysM"/>
    <property type="match status" value="2"/>
</dbReference>
<dbReference type="STRING" id="195913.SAMN04488004_101161"/>
<keyword evidence="5" id="KW-1185">Reference proteome</keyword>
<dbReference type="InterPro" id="IPR050570">
    <property type="entry name" value="Cell_wall_metabolism_enzyme"/>
</dbReference>
<feature type="chain" id="PRO_5011549897" evidence="2">
    <location>
        <begin position="21"/>
        <end position="406"/>
    </location>
</feature>
<dbReference type="Proteomes" id="UP000199550">
    <property type="component" value="Unassembled WGS sequence"/>
</dbReference>
<feature type="region of interest" description="Disordered" evidence="1">
    <location>
        <begin position="210"/>
        <end position="236"/>
    </location>
</feature>
<reference evidence="4 5" key="1">
    <citation type="submission" date="2016-10" db="EMBL/GenBank/DDBJ databases">
        <authorList>
            <person name="de Groot N.N."/>
        </authorList>
    </citation>
    <scope>NUCLEOTIDE SEQUENCE [LARGE SCALE GENOMIC DNA]</scope>
    <source>
        <strain evidence="4 5">DSM 16199</strain>
    </source>
</reference>
<dbReference type="PROSITE" id="PS51782">
    <property type="entry name" value="LYSM"/>
    <property type="match status" value="1"/>
</dbReference>
<dbReference type="InterPro" id="IPR036779">
    <property type="entry name" value="LysM_dom_sf"/>
</dbReference>
<dbReference type="Pfam" id="PF01551">
    <property type="entry name" value="Peptidase_M23"/>
    <property type="match status" value="1"/>
</dbReference>
<keyword evidence="2" id="KW-0732">Signal</keyword>
<evidence type="ECO:0000313" key="4">
    <source>
        <dbReference type="EMBL" id="SFK72071.1"/>
    </source>
</evidence>
<protein>
    <submittedName>
        <fullName evidence="4">Murein DD-endopeptidase MepM and murein hydrolase activator NlpD, contain LysM domain</fullName>
    </submittedName>
</protein>